<protein>
    <recommendedName>
        <fullName evidence="3">Neutral/alkaline non-lysosomal ceramidase, N-terminal</fullName>
    </recommendedName>
</protein>
<reference evidence="1 2" key="1">
    <citation type="submission" date="2016-10" db="EMBL/GenBank/DDBJ databases">
        <authorList>
            <person name="de Groot N.N."/>
        </authorList>
    </citation>
    <scope>NUCLEOTIDE SEQUENCE [LARGE SCALE GENOMIC DNA]</scope>
    <source>
        <strain evidence="1 2">CGMCC 1.9159</strain>
    </source>
</reference>
<dbReference type="EMBL" id="FNGP01000001">
    <property type="protein sequence ID" value="SDL12805.1"/>
    <property type="molecule type" value="Genomic_DNA"/>
</dbReference>
<organism evidence="1 2">
    <name type="scientific">Tessaracoccus oleiagri</name>
    <dbReference type="NCBI Taxonomy" id="686624"/>
    <lineage>
        <taxon>Bacteria</taxon>
        <taxon>Bacillati</taxon>
        <taxon>Actinomycetota</taxon>
        <taxon>Actinomycetes</taxon>
        <taxon>Propionibacteriales</taxon>
        <taxon>Propionibacteriaceae</taxon>
        <taxon>Tessaracoccus</taxon>
    </lineage>
</organism>
<dbReference type="AlphaFoldDB" id="A0A1G9HIU2"/>
<accession>A0A1G9HIU2</accession>
<proteinExistence type="predicted"/>
<evidence type="ECO:0000313" key="1">
    <source>
        <dbReference type="EMBL" id="SDL12805.1"/>
    </source>
</evidence>
<evidence type="ECO:0008006" key="3">
    <source>
        <dbReference type="Google" id="ProtNLM"/>
    </source>
</evidence>
<dbReference type="RefSeq" id="WP_143008170.1">
    <property type="nucleotide sequence ID" value="NZ_FNGP01000001.1"/>
</dbReference>
<name>A0A1G9HIU2_9ACTN</name>
<dbReference type="STRING" id="686624.SAMN04488242_0338"/>
<keyword evidence="2" id="KW-1185">Reference proteome</keyword>
<gene>
    <name evidence="1" type="ORF">SAMN04488242_0338</name>
</gene>
<sequence length="429" mass="45328">MSEARFVAAAASVEITPPHGLAMAGYAARTARADGTLDPLEANLLLLGERGGQSVVVVAIDSLAVTRPLRQALAAAVQRATGVQQDHVRVVASHTHSAPLAWVGQIHPVLPGEVDEREIRRVADLVGAAAEGLMPVPCELTWAVAGVDGAGANRHHVDGPHDRTTGALGVVDASNTPHHGTTLAVLFDYACHPTTLGPANLSWSADWVGSARRRIREDRGGVPVVHLPGCAGDVSTRFSRHGRTEAEARRIGELVAAAVLKGLSTGAVLDGGLALEAMSVRLPTRSPKRLPVSVPVQGGSRLDESIAEGVAADRAIRDAGLPSQLDLPVSWLAIGEARWLFLPVEPFARFGLLMSLSPRPVRVVGYCDAYHGYMPDDAAYRAGHYEARSALVDEGAAAEFYRLCMEAAQHWTSDSGPELEALRQVRGAQ</sequence>
<evidence type="ECO:0000313" key="2">
    <source>
        <dbReference type="Proteomes" id="UP000199475"/>
    </source>
</evidence>
<dbReference type="Proteomes" id="UP000199475">
    <property type="component" value="Unassembled WGS sequence"/>
</dbReference>
<dbReference type="OrthoDB" id="622550at2"/>